<feature type="domain" description="RIOX1/NO66-like C-terminal winged helix" evidence="1">
    <location>
        <begin position="453"/>
        <end position="566"/>
    </location>
</feature>
<organism evidence="4">
    <name type="scientific">Hymenolepis diminuta</name>
    <name type="common">Rat tapeworm</name>
    <dbReference type="NCBI Taxonomy" id="6216"/>
    <lineage>
        <taxon>Eukaryota</taxon>
        <taxon>Metazoa</taxon>
        <taxon>Spiralia</taxon>
        <taxon>Lophotrochozoa</taxon>
        <taxon>Platyhelminthes</taxon>
        <taxon>Cestoda</taxon>
        <taxon>Eucestoda</taxon>
        <taxon>Cyclophyllidea</taxon>
        <taxon>Hymenolepididae</taxon>
        <taxon>Hymenolepis</taxon>
    </lineage>
</organism>
<dbReference type="Pfam" id="PF21233">
    <property type="entry name" value="WHD_RIOX1"/>
    <property type="match status" value="1"/>
</dbReference>
<dbReference type="AlphaFoldDB" id="A0A0R3SP99"/>
<dbReference type="EMBL" id="UYSG01010876">
    <property type="protein sequence ID" value="VDL59083.1"/>
    <property type="molecule type" value="Genomic_DNA"/>
</dbReference>
<protein>
    <submittedName>
        <fullName evidence="4">JmjC domain-containing protein</fullName>
    </submittedName>
</protein>
<evidence type="ECO:0000259" key="1">
    <source>
        <dbReference type="Pfam" id="PF21233"/>
    </source>
</evidence>
<sequence>MLSAHEFYKLQREQRPVAKDAELRKTAEMLRQVKNSIKLLSSSNTLLSSSANQNKKSNSKSQKKLKALKLNKTGKQSPLHKSKAKCPRLLKTVKNGENNGQNFSSTLDEIESIPDLVEGSVVVDEVINSLELGGHLFNFLIQPISMTTFGKNFYGLKSCHFIGGKKRCNLNLILPVQKLDILVTTKRLYFGKDIEIINGSSNFTGRAYRPKIWSEFADGASIRFLLPERYYTKFGVEMGLLQEIINGPIYSIVNFVSKSFSGSLVDFTSPSSLAGDLFIIIIENKLVVKVTSPQCGVVYGGVKVEESVEISYKMNPGDMLYLPSFYSHEVKLDEDSEHAIVLCIVNRTPALIREWGIKLMQAMNISQAFTQKDLFRELLESTRNPEVQNSDLYVDLNSSGKIFDGVRKWLIAERNYHITNHGAFWQDPNYEPDHENEETVGVLRMSPNRPRLEGNPYLEDLELDLRSCVRVARRSAVCVVDEDPSDPQYIFLYHTFQNSVDARDENELSFVKFPRDDLTLSMIKRLVNYYPQSVIINELAKESEEEKVITFRGIIVATSLWEQDIFSEEEQGMERMEEEGEGIVYENVNSNGDEGDEEEDHLGFDIIDLDDNGSGYIKEEPL</sequence>
<evidence type="ECO:0000313" key="2">
    <source>
        <dbReference type="EMBL" id="VDL59083.1"/>
    </source>
</evidence>
<name>A0A0R3SP99_HYMDI</name>
<dbReference type="STRING" id="6216.A0A0R3SP99"/>
<dbReference type="OrthoDB" id="6255900at2759"/>
<dbReference type="Gene3D" id="2.60.120.650">
    <property type="entry name" value="Cupin"/>
    <property type="match status" value="1"/>
</dbReference>
<proteinExistence type="predicted"/>
<evidence type="ECO:0000313" key="4">
    <source>
        <dbReference type="WBParaSite" id="HDID_0000676701-mRNA-1"/>
    </source>
</evidence>
<gene>
    <name evidence="2" type="ORF">HDID_LOCUS6765</name>
</gene>
<accession>A0A0R3SP99</accession>
<dbReference type="Proteomes" id="UP000274504">
    <property type="component" value="Unassembled WGS sequence"/>
</dbReference>
<reference evidence="4" key="1">
    <citation type="submission" date="2016-04" db="UniProtKB">
        <authorList>
            <consortium name="WormBaseParasite"/>
        </authorList>
    </citation>
    <scope>IDENTIFICATION</scope>
</reference>
<reference evidence="2 3" key="2">
    <citation type="submission" date="2018-11" db="EMBL/GenBank/DDBJ databases">
        <authorList>
            <consortium name="Pathogen Informatics"/>
        </authorList>
    </citation>
    <scope>NUCLEOTIDE SEQUENCE [LARGE SCALE GENOMIC DNA]</scope>
</reference>
<dbReference type="Gene3D" id="3.90.930.40">
    <property type="match status" value="1"/>
</dbReference>
<dbReference type="InterPro" id="IPR049043">
    <property type="entry name" value="WHD_RIOX1"/>
</dbReference>
<dbReference type="WBParaSite" id="HDID_0000676701-mRNA-1">
    <property type="protein sequence ID" value="HDID_0000676701-mRNA-1"/>
    <property type="gene ID" value="HDID_0000676701"/>
</dbReference>
<evidence type="ECO:0000313" key="3">
    <source>
        <dbReference type="Proteomes" id="UP000274504"/>
    </source>
</evidence>